<feature type="transmembrane region" description="Helical" evidence="7">
    <location>
        <begin position="402"/>
        <end position="421"/>
    </location>
</feature>
<keyword evidence="5 7" id="KW-0472">Membrane</keyword>
<protein>
    <submittedName>
        <fullName evidence="9">MFS transporter</fullName>
    </submittedName>
</protein>
<dbReference type="InterPro" id="IPR036259">
    <property type="entry name" value="MFS_trans_sf"/>
</dbReference>
<dbReference type="Pfam" id="PF07690">
    <property type="entry name" value="MFS_1"/>
    <property type="match status" value="1"/>
</dbReference>
<feature type="transmembrane region" description="Helical" evidence="7">
    <location>
        <begin position="442"/>
        <end position="458"/>
    </location>
</feature>
<dbReference type="GO" id="GO:0022857">
    <property type="term" value="F:transmembrane transporter activity"/>
    <property type="evidence" value="ECO:0007669"/>
    <property type="project" value="InterPro"/>
</dbReference>
<comment type="caution">
    <text evidence="9">The sequence shown here is derived from an EMBL/GenBank/DDBJ whole genome shotgun (WGS) entry which is preliminary data.</text>
</comment>
<keyword evidence="4 7" id="KW-1133">Transmembrane helix</keyword>
<evidence type="ECO:0000313" key="9">
    <source>
        <dbReference type="EMBL" id="NKE67982.1"/>
    </source>
</evidence>
<dbReference type="InterPro" id="IPR020846">
    <property type="entry name" value="MFS_dom"/>
</dbReference>
<accession>A0A7X6DIV7</accession>
<feature type="transmembrane region" description="Helical" evidence="7">
    <location>
        <begin position="376"/>
        <end position="396"/>
    </location>
</feature>
<feature type="transmembrane region" description="Helical" evidence="7">
    <location>
        <begin position="83"/>
        <end position="102"/>
    </location>
</feature>
<dbReference type="InterPro" id="IPR004752">
    <property type="entry name" value="AmpG_permease/AT-1"/>
</dbReference>
<feature type="transmembrane region" description="Helical" evidence="7">
    <location>
        <begin position="12"/>
        <end position="37"/>
    </location>
</feature>
<feature type="transmembrane region" description="Helical" evidence="7">
    <location>
        <begin position="274"/>
        <end position="291"/>
    </location>
</feature>
<feature type="transmembrane region" description="Helical" evidence="7">
    <location>
        <begin position="148"/>
        <end position="168"/>
    </location>
</feature>
<feature type="transmembrane region" description="Helical" evidence="7">
    <location>
        <begin position="43"/>
        <end position="62"/>
    </location>
</feature>
<dbReference type="GO" id="GO:0016020">
    <property type="term" value="C:membrane"/>
    <property type="evidence" value="ECO:0007669"/>
    <property type="project" value="UniProtKB-SubCell"/>
</dbReference>
<evidence type="ECO:0000313" key="10">
    <source>
        <dbReference type="Proteomes" id="UP000521868"/>
    </source>
</evidence>
<feature type="transmembrane region" description="Helical" evidence="7">
    <location>
        <begin position="300"/>
        <end position="319"/>
    </location>
</feature>
<reference evidence="9 10" key="1">
    <citation type="journal article" date="2020" name="Nature">
        <title>Bacterial chemolithoautotrophy via manganese oxidation.</title>
        <authorList>
            <person name="Yu H."/>
            <person name="Leadbetter J.R."/>
        </authorList>
    </citation>
    <scope>NUCLEOTIDE SEQUENCE [LARGE SCALE GENOMIC DNA]</scope>
    <source>
        <strain evidence="9 10">RBP-1</strain>
    </source>
</reference>
<evidence type="ECO:0000256" key="2">
    <source>
        <dbReference type="ARBA" id="ARBA00022448"/>
    </source>
</evidence>
<dbReference type="RefSeq" id="WP_168109111.1">
    <property type="nucleotide sequence ID" value="NZ_VTOX01000008.1"/>
</dbReference>
<keyword evidence="2" id="KW-0813">Transport</keyword>
<evidence type="ECO:0000256" key="7">
    <source>
        <dbReference type="SAM" id="Phobius"/>
    </source>
</evidence>
<dbReference type="Proteomes" id="UP000521868">
    <property type="component" value="Unassembled WGS sequence"/>
</dbReference>
<gene>
    <name evidence="9" type="ORF">RAMLITH_19345</name>
</gene>
<feature type="transmembrane region" description="Helical" evidence="7">
    <location>
        <begin position="108"/>
        <end position="128"/>
    </location>
</feature>
<comment type="subcellular location">
    <subcellularLocation>
        <location evidence="1">Membrane</location>
        <topology evidence="1">Multi-pass membrane protein</topology>
    </subcellularLocation>
</comment>
<feature type="transmembrane region" description="Helical" evidence="7">
    <location>
        <begin position="470"/>
        <end position="488"/>
    </location>
</feature>
<dbReference type="SUPFAM" id="SSF103473">
    <property type="entry name" value="MFS general substrate transporter"/>
    <property type="match status" value="1"/>
</dbReference>
<feature type="region of interest" description="Disordered" evidence="6">
    <location>
        <begin position="561"/>
        <end position="589"/>
    </location>
</feature>
<dbReference type="InterPro" id="IPR005829">
    <property type="entry name" value="Sugar_transporter_CS"/>
</dbReference>
<sequence length="589" mass="62793">MRLPNLLATRRGRLAAFFGLYVTEGIPLGFAATAVATQLRRQGIGPAEIGAFVASLYLPWAFKWAFGPLVDVMRSQRFGHRRGWILATQLVMALTLLSLVLVPLPQGLWLFTAVLFVHNIFGAIQDVAIDSLAVNTLQEHERGLANGLMFAGASVGQAIGGAGVLFLVDVIGFQGSFVFVAAAILAVTVFVVLPIKEAAVERARDAAAGWRRAGAEMKAFAVQSFRAFVGTRGAFAGVFFSLLPAGAMSLGLALQSNLAVEVGMTDDEVAAINLWAMIISGSAMVVGGLLSDRLGRRRTLFAYTAAMSLPVVYLMWVLQGHGYVMPRAPGGAPLPELVTALWIASLAYAVFQGLMYGTHAAIMMDVTNPRVAATQFTAYMAMMNLAIAISASWQGVAVEAWGYPRTLLVDAIVGLLALALLPMMKRPPGTFTDALAQGRARKSSLVLGLACLAWLPYWSSHELLGRAQPIVGTFFTLVFIASALFLLAGREVLGQAAGGWRRAALWMAPLLLAMYGRYWLGKLDAMPALRTAAEVLVYLVPLGAGVVLLALARREWPALDAAGDDEPSTGQSGHPNAEAAKEAQKPQKI</sequence>
<proteinExistence type="predicted"/>
<dbReference type="PROSITE" id="PS50850">
    <property type="entry name" value="MFS"/>
    <property type="match status" value="1"/>
</dbReference>
<dbReference type="PANTHER" id="PTHR12778:SF10">
    <property type="entry name" value="MAJOR FACILITATOR SUPERFAMILY DOMAIN-CONTAINING PROTEIN 3"/>
    <property type="match status" value="1"/>
</dbReference>
<feature type="domain" description="Major facilitator superfamily (MFS) profile" evidence="8">
    <location>
        <begin position="5"/>
        <end position="429"/>
    </location>
</feature>
<evidence type="ECO:0000256" key="6">
    <source>
        <dbReference type="SAM" id="MobiDB-lite"/>
    </source>
</evidence>
<feature type="transmembrane region" description="Helical" evidence="7">
    <location>
        <begin position="174"/>
        <end position="195"/>
    </location>
</feature>
<dbReference type="Gene3D" id="1.20.1250.20">
    <property type="entry name" value="MFS general substrate transporter like domains"/>
    <property type="match status" value="2"/>
</dbReference>
<feature type="compositionally biased region" description="Basic and acidic residues" evidence="6">
    <location>
        <begin position="579"/>
        <end position="589"/>
    </location>
</feature>
<feature type="transmembrane region" description="Helical" evidence="7">
    <location>
        <begin position="339"/>
        <end position="364"/>
    </location>
</feature>
<keyword evidence="3 7" id="KW-0812">Transmembrane</keyword>
<evidence type="ECO:0000259" key="8">
    <source>
        <dbReference type="PROSITE" id="PS50850"/>
    </source>
</evidence>
<name>A0A7X6DIV7_9BURK</name>
<evidence type="ECO:0000256" key="1">
    <source>
        <dbReference type="ARBA" id="ARBA00004141"/>
    </source>
</evidence>
<dbReference type="AlphaFoldDB" id="A0A7X6DIV7"/>
<dbReference type="InterPro" id="IPR011701">
    <property type="entry name" value="MFS"/>
</dbReference>
<dbReference type="EMBL" id="VTOX01000008">
    <property type="protein sequence ID" value="NKE67982.1"/>
    <property type="molecule type" value="Genomic_DNA"/>
</dbReference>
<organism evidence="9 10">
    <name type="scientific">Ramlibacter lithotrophicus</name>
    <dbReference type="NCBI Taxonomy" id="2606681"/>
    <lineage>
        <taxon>Bacteria</taxon>
        <taxon>Pseudomonadati</taxon>
        <taxon>Pseudomonadota</taxon>
        <taxon>Betaproteobacteria</taxon>
        <taxon>Burkholderiales</taxon>
        <taxon>Comamonadaceae</taxon>
        <taxon>Ramlibacter</taxon>
    </lineage>
</organism>
<feature type="transmembrane region" description="Helical" evidence="7">
    <location>
        <begin position="532"/>
        <end position="552"/>
    </location>
</feature>
<evidence type="ECO:0000256" key="5">
    <source>
        <dbReference type="ARBA" id="ARBA00023136"/>
    </source>
</evidence>
<evidence type="ECO:0000256" key="4">
    <source>
        <dbReference type="ARBA" id="ARBA00022989"/>
    </source>
</evidence>
<keyword evidence="10" id="KW-1185">Reference proteome</keyword>
<evidence type="ECO:0000256" key="3">
    <source>
        <dbReference type="ARBA" id="ARBA00022692"/>
    </source>
</evidence>
<dbReference type="PANTHER" id="PTHR12778">
    <property type="entry name" value="SOLUTE CARRIER FAMILY 33 ACETYL-COA TRANSPORTER -RELATED"/>
    <property type="match status" value="1"/>
</dbReference>
<feature type="transmembrane region" description="Helical" evidence="7">
    <location>
        <begin position="500"/>
        <end position="520"/>
    </location>
</feature>
<feature type="transmembrane region" description="Helical" evidence="7">
    <location>
        <begin position="233"/>
        <end position="254"/>
    </location>
</feature>
<dbReference type="PROSITE" id="PS00216">
    <property type="entry name" value="SUGAR_TRANSPORT_1"/>
    <property type="match status" value="1"/>
</dbReference>